<dbReference type="OrthoDB" id="2283785at2759"/>
<dbReference type="InterPro" id="IPR022794">
    <property type="entry name" value="Bul1_C"/>
</dbReference>
<dbReference type="InParanoid" id="K2S087"/>
<dbReference type="InterPro" id="IPR014752">
    <property type="entry name" value="Arrestin-like_C"/>
</dbReference>
<dbReference type="AlphaFoldDB" id="K2S087"/>
<reference evidence="3 4" key="1">
    <citation type="journal article" date="2012" name="BMC Genomics">
        <title>Tools to kill: Genome of one of the most destructive plant pathogenic fungi Macrophomina phaseolina.</title>
        <authorList>
            <person name="Islam M.S."/>
            <person name="Haque M.S."/>
            <person name="Islam M.M."/>
            <person name="Emdad E.M."/>
            <person name="Halim A."/>
            <person name="Hossen Q.M.M."/>
            <person name="Hossain M.Z."/>
            <person name="Ahmed B."/>
            <person name="Rahim S."/>
            <person name="Rahman M.S."/>
            <person name="Alam M.M."/>
            <person name="Hou S."/>
            <person name="Wan X."/>
            <person name="Saito J.A."/>
            <person name="Alam M."/>
        </authorList>
    </citation>
    <scope>NUCLEOTIDE SEQUENCE [LARGE SCALE GENOMIC DNA]</scope>
    <source>
        <strain evidence="3 4">MS6</strain>
    </source>
</reference>
<accession>K2S087</accession>
<evidence type="ECO:0000313" key="3">
    <source>
        <dbReference type="EMBL" id="EKG18387.1"/>
    </source>
</evidence>
<feature type="compositionally biased region" description="Polar residues" evidence="1">
    <location>
        <begin position="385"/>
        <end position="395"/>
    </location>
</feature>
<feature type="region of interest" description="Disordered" evidence="1">
    <location>
        <begin position="380"/>
        <end position="401"/>
    </location>
</feature>
<dbReference type="STRING" id="1126212.K2S087"/>
<dbReference type="PANTHER" id="PTHR31904:SF1">
    <property type="entry name" value="BYPASS OF STOP CODON PROTEIN 5-RELATED"/>
    <property type="match status" value="1"/>
</dbReference>
<dbReference type="eggNOG" id="ENOG502QSAC">
    <property type="taxonomic scope" value="Eukaryota"/>
</dbReference>
<dbReference type="Gene3D" id="2.60.40.640">
    <property type="match status" value="1"/>
</dbReference>
<sequence>MARRTSSSAISSYAPSLANSAISIKMRNFAMQGKPIIDISLKGEHGPHGSYISSFSTMDTLEGEVAITAPHDTRFDDIEICFVGTSETFVDKFSTAPTTMSSRSDASHVFLKLHQPIDESALPMPRIAEAGRTYRFPFTFVIPTQLLPKACQRYSNDQIRAAHLQLPPSMGDTSISGHGGKLLDDLTPEMARISYAIKVLITRERDTDGKIVTLVDKSKKVRVKPAVDEQPPLVVGSNDADYRLRQEKTIRKGVFKGKLGKLVMETQQPRSLRIPGARSADNCPITTSAKVVLRFDPADENCQPPRLGGLSSKLKVMTYYATTPRREFPRREQTLLDISQGYYAETLSLSSRCMSAAQWTKHTPTAAEVAAASNPAITRRDSGISDCSDSSNGKNNIPEPSESYAGRTYYTANLLIPIELPTNKTFVPTFHSCLISRVYRLDLSLSISTTTSLSLKVPLQVTADSSEEGASERAERDASQALQREAEAAMHEVFAPRSVAPPTVDFPSTGAAPPGYEDSALASTRGTGLETRIRVMG</sequence>
<evidence type="ECO:0000256" key="1">
    <source>
        <dbReference type="SAM" id="MobiDB-lite"/>
    </source>
</evidence>
<dbReference type="InterPro" id="IPR039634">
    <property type="entry name" value="Bul1-like"/>
</dbReference>
<proteinExistence type="predicted"/>
<dbReference type="PANTHER" id="PTHR31904">
    <property type="entry name" value="BYPASS OF STOP CODON PROTEIN 5-RELATED"/>
    <property type="match status" value="1"/>
</dbReference>
<dbReference type="EMBL" id="AHHD01000208">
    <property type="protein sequence ID" value="EKG18387.1"/>
    <property type="molecule type" value="Genomic_DNA"/>
</dbReference>
<feature type="domain" description="Bul1 C-terminal" evidence="2">
    <location>
        <begin position="405"/>
        <end position="461"/>
    </location>
</feature>
<comment type="caution">
    <text evidence="3">The sequence shown here is derived from an EMBL/GenBank/DDBJ whole genome shotgun (WGS) entry which is preliminary data.</text>
</comment>
<dbReference type="Proteomes" id="UP000007129">
    <property type="component" value="Unassembled WGS sequence"/>
</dbReference>
<dbReference type="Pfam" id="PF04426">
    <property type="entry name" value="Bul1_C"/>
    <property type="match status" value="1"/>
</dbReference>
<evidence type="ECO:0000259" key="2">
    <source>
        <dbReference type="Pfam" id="PF04426"/>
    </source>
</evidence>
<dbReference type="HOGENOM" id="CLU_032323_0_0_1"/>
<evidence type="ECO:0000313" key="4">
    <source>
        <dbReference type="Proteomes" id="UP000007129"/>
    </source>
</evidence>
<gene>
    <name evidence="3" type="ORF">MPH_04388</name>
</gene>
<protein>
    <submittedName>
        <fullName evidence="3">Bul1</fullName>
    </submittedName>
</protein>
<name>K2S087_MACPH</name>
<organism evidence="3 4">
    <name type="scientific">Macrophomina phaseolina (strain MS6)</name>
    <name type="common">Charcoal rot fungus</name>
    <dbReference type="NCBI Taxonomy" id="1126212"/>
    <lineage>
        <taxon>Eukaryota</taxon>
        <taxon>Fungi</taxon>
        <taxon>Dikarya</taxon>
        <taxon>Ascomycota</taxon>
        <taxon>Pezizomycotina</taxon>
        <taxon>Dothideomycetes</taxon>
        <taxon>Dothideomycetes incertae sedis</taxon>
        <taxon>Botryosphaeriales</taxon>
        <taxon>Botryosphaeriaceae</taxon>
        <taxon>Macrophomina</taxon>
    </lineage>
</organism>
<dbReference type="VEuPathDB" id="FungiDB:MPH_04388"/>